<dbReference type="EMBL" id="LAZR01000437">
    <property type="protein sequence ID" value="KKN68912.1"/>
    <property type="molecule type" value="Genomic_DNA"/>
</dbReference>
<feature type="transmembrane region" description="Helical" evidence="2">
    <location>
        <begin position="12"/>
        <end position="30"/>
    </location>
</feature>
<proteinExistence type="predicted"/>
<feature type="transmembrane region" description="Helical" evidence="2">
    <location>
        <begin position="45"/>
        <end position="70"/>
    </location>
</feature>
<evidence type="ECO:0000256" key="2">
    <source>
        <dbReference type="SAM" id="Phobius"/>
    </source>
</evidence>
<evidence type="ECO:0000313" key="3">
    <source>
        <dbReference type="EMBL" id="KKN68912.1"/>
    </source>
</evidence>
<organism evidence="3">
    <name type="scientific">marine sediment metagenome</name>
    <dbReference type="NCBI Taxonomy" id="412755"/>
    <lineage>
        <taxon>unclassified sequences</taxon>
        <taxon>metagenomes</taxon>
        <taxon>ecological metagenomes</taxon>
    </lineage>
</organism>
<name>A0A0F9T275_9ZZZZ</name>
<feature type="region of interest" description="Disordered" evidence="1">
    <location>
        <begin position="84"/>
        <end position="114"/>
    </location>
</feature>
<sequence>MSTANEQWWERLGRMIGGWALALLVIWKYPVPPDGIEFMEATVRWGFLASLIALGVGMAHSTVFGIVLGYMGRWYSFLRRGKRNGGPVAPTSVEEGTRVQSAVTGSDKKQRGSK</sequence>
<keyword evidence="2" id="KW-0812">Transmembrane</keyword>
<keyword evidence="2" id="KW-0472">Membrane</keyword>
<evidence type="ECO:0000256" key="1">
    <source>
        <dbReference type="SAM" id="MobiDB-lite"/>
    </source>
</evidence>
<gene>
    <name evidence="3" type="ORF">LCGC14_0446980</name>
</gene>
<protein>
    <submittedName>
        <fullName evidence="3">Uncharacterized protein</fullName>
    </submittedName>
</protein>
<comment type="caution">
    <text evidence="3">The sequence shown here is derived from an EMBL/GenBank/DDBJ whole genome shotgun (WGS) entry which is preliminary data.</text>
</comment>
<accession>A0A0F9T275</accession>
<dbReference type="AlphaFoldDB" id="A0A0F9T275"/>
<keyword evidence="2" id="KW-1133">Transmembrane helix</keyword>
<reference evidence="3" key="1">
    <citation type="journal article" date="2015" name="Nature">
        <title>Complex archaea that bridge the gap between prokaryotes and eukaryotes.</title>
        <authorList>
            <person name="Spang A."/>
            <person name="Saw J.H."/>
            <person name="Jorgensen S.L."/>
            <person name="Zaremba-Niedzwiedzka K."/>
            <person name="Martijn J."/>
            <person name="Lind A.E."/>
            <person name="van Eijk R."/>
            <person name="Schleper C."/>
            <person name="Guy L."/>
            <person name="Ettema T.J."/>
        </authorList>
    </citation>
    <scope>NUCLEOTIDE SEQUENCE</scope>
</reference>